<sequence length="229" mass="23663">MTGSGPVLRAEAVSRTFRTPAGDVHAVRGVTLEAHSGELVVVRGPSGSGKTTLLNLLGGLDVPTDGTVRLAGTDTGAASEADLLALRRDTVGFVFQSFGLLGVLTALENVEVPLRVRRLAASERSARASEALRLVGLGDHGEQRPDELSGGQQQRVAIARALAADPAVLIADEPTGQLDSRTGEAVMELVVGLVHERGLAAVIATHDAAVVARADRVVTLHDGALLRAV</sequence>
<feature type="domain" description="ABC transporter" evidence="4">
    <location>
        <begin position="8"/>
        <end position="229"/>
    </location>
</feature>
<gene>
    <name evidence="5" type="ORF">CLV56_1770</name>
</gene>
<dbReference type="PANTHER" id="PTHR24220:SF685">
    <property type="entry name" value="ABC TRANSPORTER RELATED"/>
    <property type="match status" value="1"/>
</dbReference>
<dbReference type="Proteomes" id="UP000230842">
    <property type="component" value="Unassembled WGS sequence"/>
</dbReference>
<dbReference type="SUPFAM" id="SSF52540">
    <property type="entry name" value="P-loop containing nucleoside triphosphate hydrolases"/>
    <property type="match status" value="1"/>
</dbReference>
<evidence type="ECO:0000256" key="3">
    <source>
        <dbReference type="ARBA" id="ARBA00022840"/>
    </source>
</evidence>
<keyword evidence="1" id="KW-0813">Transport</keyword>
<dbReference type="InterPro" id="IPR003439">
    <property type="entry name" value="ABC_transporter-like_ATP-bd"/>
</dbReference>
<dbReference type="InterPro" id="IPR015854">
    <property type="entry name" value="ABC_transpr_LolD-like"/>
</dbReference>
<dbReference type="FunFam" id="3.40.50.300:FF:000032">
    <property type="entry name" value="Export ABC transporter ATP-binding protein"/>
    <property type="match status" value="1"/>
</dbReference>
<evidence type="ECO:0000256" key="2">
    <source>
        <dbReference type="ARBA" id="ARBA00022741"/>
    </source>
</evidence>
<dbReference type="GO" id="GO:0022857">
    <property type="term" value="F:transmembrane transporter activity"/>
    <property type="evidence" value="ECO:0007669"/>
    <property type="project" value="TreeGrafter"/>
</dbReference>
<dbReference type="SMART" id="SM00382">
    <property type="entry name" value="AAA"/>
    <property type="match status" value="1"/>
</dbReference>
<dbReference type="InterPro" id="IPR027417">
    <property type="entry name" value="P-loop_NTPase"/>
</dbReference>
<dbReference type="GO" id="GO:0098796">
    <property type="term" value="C:membrane protein complex"/>
    <property type="evidence" value="ECO:0007669"/>
    <property type="project" value="UniProtKB-ARBA"/>
</dbReference>
<dbReference type="AlphaFoldDB" id="A0A0B2BCS1"/>
<keyword evidence="6" id="KW-1185">Reference proteome</keyword>
<reference evidence="5 6" key="1">
    <citation type="submission" date="2017-11" db="EMBL/GenBank/DDBJ databases">
        <title>Genomic Encyclopedia of Archaeal and Bacterial Type Strains, Phase II (KMG-II): From Individual Species to Whole Genera.</title>
        <authorList>
            <person name="Goeker M."/>
        </authorList>
    </citation>
    <scope>NUCLEOTIDE SEQUENCE [LARGE SCALE GENOMIC DNA]</scope>
    <source>
        <strain evidence="5 6">DSM 27763</strain>
    </source>
</reference>
<dbReference type="GO" id="GO:0005524">
    <property type="term" value="F:ATP binding"/>
    <property type="evidence" value="ECO:0007669"/>
    <property type="project" value="UniProtKB-KW"/>
</dbReference>
<dbReference type="RefSeq" id="WP_039358403.1">
    <property type="nucleotide sequence ID" value="NZ_PGEZ01000001.1"/>
</dbReference>
<dbReference type="GO" id="GO:0005886">
    <property type="term" value="C:plasma membrane"/>
    <property type="evidence" value="ECO:0007669"/>
    <property type="project" value="TreeGrafter"/>
</dbReference>
<keyword evidence="2" id="KW-0547">Nucleotide-binding</keyword>
<dbReference type="CDD" id="cd03255">
    <property type="entry name" value="ABC_MJ0796_LolCDE_FtsE"/>
    <property type="match status" value="1"/>
</dbReference>
<dbReference type="PROSITE" id="PS00211">
    <property type="entry name" value="ABC_TRANSPORTER_1"/>
    <property type="match status" value="1"/>
</dbReference>
<dbReference type="PROSITE" id="PS50893">
    <property type="entry name" value="ABC_TRANSPORTER_2"/>
    <property type="match status" value="1"/>
</dbReference>
<dbReference type="PANTHER" id="PTHR24220">
    <property type="entry name" value="IMPORT ATP-BINDING PROTEIN"/>
    <property type="match status" value="1"/>
</dbReference>
<dbReference type="InterPro" id="IPR003593">
    <property type="entry name" value="AAA+_ATPase"/>
</dbReference>
<keyword evidence="3 5" id="KW-0067">ATP-binding</keyword>
<comment type="caution">
    <text evidence="5">The sequence shown here is derived from an EMBL/GenBank/DDBJ whole genome shotgun (WGS) entry which is preliminary data.</text>
</comment>
<evidence type="ECO:0000313" key="6">
    <source>
        <dbReference type="Proteomes" id="UP000230842"/>
    </source>
</evidence>
<dbReference type="EMBL" id="PGEZ01000001">
    <property type="protein sequence ID" value="PJJ57535.1"/>
    <property type="molecule type" value="Genomic_DNA"/>
</dbReference>
<dbReference type="GO" id="GO:0016887">
    <property type="term" value="F:ATP hydrolysis activity"/>
    <property type="evidence" value="ECO:0007669"/>
    <property type="project" value="InterPro"/>
</dbReference>
<proteinExistence type="predicted"/>
<accession>A0A0B2BCS1</accession>
<organism evidence="5 6">
    <name type="scientific">Mumia flava</name>
    <dbReference type="NCBI Taxonomy" id="1348852"/>
    <lineage>
        <taxon>Bacteria</taxon>
        <taxon>Bacillati</taxon>
        <taxon>Actinomycetota</taxon>
        <taxon>Actinomycetes</taxon>
        <taxon>Propionibacteriales</taxon>
        <taxon>Nocardioidaceae</taxon>
        <taxon>Mumia</taxon>
    </lineage>
</organism>
<dbReference type="Gene3D" id="3.40.50.300">
    <property type="entry name" value="P-loop containing nucleotide triphosphate hydrolases"/>
    <property type="match status" value="1"/>
</dbReference>
<protein>
    <submittedName>
        <fullName evidence="5">Putative ABC transport system ATP-binding protein</fullName>
    </submittedName>
</protein>
<dbReference type="Pfam" id="PF00005">
    <property type="entry name" value="ABC_tran"/>
    <property type="match status" value="1"/>
</dbReference>
<evidence type="ECO:0000259" key="4">
    <source>
        <dbReference type="PROSITE" id="PS50893"/>
    </source>
</evidence>
<evidence type="ECO:0000256" key="1">
    <source>
        <dbReference type="ARBA" id="ARBA00022448"/>
    </source>
</evidence>
<dbReference type="InterPro" id="IPR017871">
    <property type="entry name" value="ABC_transporter-like_CS"/>
</dbReference>
<name>A0A0B2BCS1_9ACTN</name>
<dbReference type="InterPro" id="IPR017911">
    <property type="entry name" value="MacB-like_ATP-bd"/>
</dbReference>
<evidence type="ECO:0000313" key="5">
    <source>
        <dbReference type="EMBL" id="PJJ57535.1"/>
    </source>
</evidence>